<accession>A0A7Y7WDB9</accession>
<dbReference type="InterPro" id="IPR011990">
    <property type="entry name" value="TPR-like_helical_dom_sf"/>
</dbReference>
<dbReference type="EMBL" id="JACAPU010000013">
    <property type="protein sequence ID" value="NWB47091.1"/>
    <property type="molecule type" value="Genomic_DNA"/>
</dbReference>
<protein>
    <submittedName>
        <fullName evidence="1">Uncharacterized protein</fullName>
    </submittedName>
</protein>
<reference evidence="1 2" key="1">
    <citation type="submission" date="2020-04" db="EMBL/GenBank/DDBJ databases">
        <title>Molecular characterization of pseudomonads from Agaricus bisporus reveal novel blotch 2 pathogens in Western Europe.</title>
        <authorList>
            <person name="Taparia T."/>
            <person name="Krijger M."/>
            <person name="Haynes E."/>
            <person name="Elpinstone J.G."/>
            <person name="Noble R."/>
            <person name="Van Der Wolf J."/>
        </authorList>
    </citation>
    <scope>NUCLEOTIDE SEQUENCE [LARGE SCALE GENOMIC DNA]</scope>
    <source>
        <strain evidence="1 2">F1001</strain>
    </source>
</reference>
<organism evidence="1 2">
    <name type="scientific">Pseudomonas gingeri</name>
    <dbReference type="NCBI Taxonomy" id="117681"/>
    <lineage>
        <taxon>Bacteria</taxon>
        <taxon>Pseudomonadati</taxon>
        <taxon>Pseudomonadota</taxon>
        <taxon>Gammaproteobacteria</taxon>
        <taxon>Pseudomonadales</taxon>
        <taxon>Pseudomonadaceae</taxon>
        <taxon>Pseudomonas</taxon>
    </lineage>
</organism>
<name>A0A7Y7WDB9_9PSED</name>
<gene>
    <name evidence="1" type="ORF">HX829_11360</name>
</gene>
<proteinExistence type="predicted"/>
<dbReference type="AlphaFoldDB" id="A0A7Y7WDB9"/>
<dbReference type="Proteomes" id="UP000582981">
    <property type="component" value="Unassembled WGS sequence"/>
</dbReference>
<evidence type="ECO:0000313" key="2">
    <source>
        <dbReference type="Proteomes" id="UP000582981"/>
    </source>
</evidence>
<sequence length="227" mass="26143">MTPESEVLYFKALPYLDGVDKEDNEFFKKYPPSSTEVKPSEEQKKQYRERLQSLLSEGIPLIKQSAEAGNPAAQYRLAWIWSRFVPRDQVADKVCSLLRSSLSQGFTPSGFQMIFYCFDEVKTPKFRSLIDALPENENFYSKYYPQPLIMPSCDWRNTSHADSIVLFNDKSFRAELYMSFATQMSTQNLKQEQLRYLNKAAEYGCARAIERIKLNHTIEARAAGAAP</sequence>
<comment type="caution">
    <text evidence="1">The sequence shown here is derived from an EMBL/GenBank/DDBJ whole genome shotgun (WGS) entry which is preliminary data.</text>
</comment>
<evidence type="ECO:0000313" key="1">
    <source>
        <dbReference type="EMBL" id="NWB47091.1"/>
    </source>
</evidence>
<dbReference type="Gene3D" id="1.25.40.10">
    <property type="entry name" value="Tetratricopeptide repeat domain"/>
    <property type="match status" value="1"/>
</dbReference>